<dbReference type="OrthoDB" id="9803968at2"/>
<feature type="domain" description="AMP-dependent synthetase/ligase" evidence="3">
    <location>
        <begin position="21"/>
        <end position="373"/>
    </location>
</feature>
<comment type="caution">
    <text evidence="5">The sequence shown here is derived from an EMBL/GenBank/DDBJ whole genome shotgun (WGS) entry which is preliminary data.</text>
</comment>
<reference evidence="5 6" key="1">
    <citation type="submission" date="2017-09" db="EMBL/GenBank/DDBJ databases">
        <title>Bacterial strain isolated from the female urinary microbiota.</title>
        <authorList>
            <person name="Thomas-White K."/>
            <person name="Kumar N."/>
            <person name="Forster S."/>
            <person name="Putonti C."/>
            <person name="Lawley T."/>
            <person name="Wolfe A.J."/>
        </authorList>
    </citation>
    <scope>NUCLEOTIDE SEQUENCE [LARGE SCALE GENOMIC DNA]</scope>
    <source>
        <strain evidence="5 6">UMB1301</strain>
    </source>
</reference>
<dbReference type="Gene3D" id="3.30.300.30">
    <property type="match status" value="1"/>
</dbReference>
<dbReference type="Pfam" id="PF13193">
    <property type="entry name" value="AMP-binding_C"/>
    <property type="match status" value="1"/>
</dbReference>
<organism evidence="5 6">
    <name type="scientific">Brevibacterium paucivorans</name>
    <dbReference type="NCBI Taxonomy" id="170994"/>
    <lineage>
        <taxon>Bacteria</taxon>
        <taxon>Bacillati</taxon>
        <taxon>Actinomycetota</taxon>
        <taxon>Actinomycetes</taxon>
        <taxon>Micrococcales</taxon>
        <taxon>Brevibacteriaceae</taxon>
        <taxon>Brevibacterium</taxon>
    </lineage>
</organism>
<evidence type="ECO:0000313" key="5">
    <source>
        <dbReference type="EMBL" id="PMD05156.1"/>
    </source>
</evidence>
<dbReference type="EMBL" id="PNHK01000003">
    <property type="protein sequence ID" value="PMD05156.1"/>
    <property type="molecule type" value="Genomic_DNA"/>
</dbReference>
<dbReference type="AlphaFoldDB" id="A0A2N6VM11"/>
<keyword evidence="2 5" id="KW-0436">Ligase</keyword>
<evidence type="ECO:0000259" key="3">
    <source>
        <dbReference type="Pfam" id="PF00501"/>
    </source>
</evidence>
<gene>
    <name evidence="5" type="ORF">CJ199_08700</name>
</gene>
<evidence type="ECO:0000313" key="6">
    <source>
        <dbReference type="Proteomes" id="UP000235598"/>
    </source>
</evidence>
<dbReference type="InterPro" id="IPR045851">
    <property type="entry name" value="AMP-bd_C_sf"/>
</dbReference>
<evidence type="ECO:0000259" key="4">
    <source>
        <dbReference type="Pfam" id="PF13193"/>
    </source>
</evidence>
<evidence type="ECO:0000256" key="2">
    <source>
        <dbReference type="ARBA" id="ARBA00022598"/>
    </source>
</evidence>
<dbReference type="InterPro" id="IPR000873">
    <property type="entry name" value="AMP-dep_synth/lig_dom"/>
</dbReference>
<dbReference type="InterPro" id="IPR042099">
    <property type="entry name" value="ANL_N_sf"/>
</dbReference>
<feature type="domain" description="AMP-binding enzyme C-terminal" evidence="4">
    <location>
        <begin position="424"/>
        <end position="499"/>
    </location>
</feature>
<comment type="similarity">
    <text evidence="1">Belongs to the ATP-dependent AMP-binding enzyme family.</text>
</comment>
<dbReference type="GO" id="GO:0031956">
    <property type="term" value="F:medium-chain fatty acid-CoA ligase activity"/>
    <property type="evidence" value="ECO:0007669"/>
    <property type="project" value="TreeGrafter"/>
</dbReference>
<proteinExistence type="inferred from homology"/>
<dbReference type="InterPro" id="IPR025110">
    <property type="entry name" value="AMP-bd_C"/>
</dbReference>
<dbReference type="Pfam" id="PF00501">
    <property type="entry name" value="AMP-binding"/>
    <property type="match status" value="1"/>
</dbReference>
<dbReference type="SUPFAM" id="SSF56801">
    <property type="entry name" value="Acetyl-CoA synthetase-like"/>
    <property type="match status" value="1"/>
</dbReference>
<dbReference type="Proteomes" id="UP000235598">
    <property type="component" value="Unassembled WGS sequence"/>
</dbReference>
<protein>
    <submittedName>
        <fullName evidence="5">Long-chain-fatty-acid-CoA ligase</fullName>
    </submittedName>
</protein>
<accession>A0A2N6VM11</accession>
<dbReference type="InterPro" id="IPR020845">
    <property type="entry name" value="AMP-binding_CS"/>
</dbReference>
<dbReference type="PANTHER" id="PTHR43201">
    <property type="entry name" value="ACYL-COA SYNTHETASE"/>
    <property type="match status" value="1"/>
</dbReference>
<dbReference type="GO" id="GO:0006631">
    <property type="term" value="P:fatty acid metabolic process"/>
    <property type="evidence" value="ECO:0007669"/>
    <property type="project" value="TreeGrafter"/>
</dbReference>
<evidence type="ECO:0000256" key="1">
    <source>
        <dbReference type="ARBA" id="ARBA00006432"/>
    </source>
</evidence>
<name>A0A2N6VM11_9MICO</name>
<dbReference type="Gene3D" id="3.40.50.12780">
    <property type="entry name" value="N-terminal domain of ligase-like"/>
    <property type="match status" value="1"/>
</dbReference>
<dbReference type="PANTHER" id="PTHR43201:SF5">
    <property type="entry name" value="MEDIUM-CHAIN ACYL-COA LIGASE ACSF2, MITOCHONDRIAL"/>
    <property type="match status" value="1"/>
</dbReference>
<sequence length="510" mass="55484">MLQRRIVEFAPLNLATPVFDFARKDPDRLQLRGPLTEPRVEITRGQLATLIARRAQQLSTEMNEGDRLLLIAPTTPEFVVEFFAAQSIGLTVVAVNPLATSREIDYFIDDSGANRVVAHPAVAQAGQESAEKAGIAFELCQLITPADLAELPPFDDFTPVERKGEDVAVLLYTSGTTGRPKGAMLTVSNLTNAARIGGIDSKMTEDDRGGTSLPLFHVFGLSSVLMVAVAHGAQLTLLPRFDPVEQLKVMSHDKLTVVSGVPTMWNAIVHAPEGDYDFSHMRFALSGGASAAVELIRKFEERFGAVLTEGYGLTETSAMVSMNPLDGVRKPGSVGLPLPELEYCIKDLTGAEVPAGKVGEVCSRGPVNMPGYWKREDATAEAIDEDGWFHTGDLGRVDEDGYLYIVDRLKDLIIHGGYNVYPREIEEAMYEHPGVLEAAVLGTDDDHYGQIVTAVITPMPGVTLTAEEIEKFARERLSAYKIPRIIKFVDALPKGPSGKILKRAIDVSQL</sequence>
<dbReference type="PROSITE" id="PS00455">
    <property type="entry name" value="AMP_BINDING"/>
    <property type="match status" value="1"/>
</dbReference>